<keyword evidence="3" id="KW-1185">Reference proteome</keyword>
<feature type="signal peptide" evidence="1">
    <location>
        <begin position="1"/>
        <end position="23"/>
    </location>
</feature>
<proteinExistence type="predicted"/>
<evidence type="ECO:0000313" key="3">
    <source>
        <dbReference type="Proteomes" id="UP001190700"/>
    </source>
</evidence>
<gene>
    <name evidence="2" type="ORF">CYMTET_29408</name>
</gene>
<dbReference type="Proteomes" id="UP001190700">
    <property type="component" value="Unassembled WGS sequence"/>
</dbReference>
<sequence length="202" mass="21885">MTLMRLLLWSVILHALSAPRAIALPIPLRQTQAQYEMFVRAQSYASAASAAAVSEVLEAFNDPDFRSGLRACCPAIAQLSAASLLEYYRAQTDVAELVHDFDAVINSTHGPAGADVDLELAQKSAYQYNLWELQYLGLRPPQKGGHSPENYAEVDLLGFKAFSKGDAPSSFAEAADRPLYVGLNQRVIDVGLPAFGTVSVIL</sequence>
<feature type="non-terminal residue" evidence="2">
    <location>
        <position position="202"/>
    </location>
</feature>
<comment type="caution">
    <text evidence="2">The sequence shown here is derived from an EMBL/GenBank/DDBJ whole genome shotgun (WGS) entry which is preliminary data.</text>
</comment>
<dbReference type="AlphaFoldDB" id="A0AAE0FMK3"/>
<accession>A0AAE0FMK3</accession>
<evidence type="ECO:0000313" key="2">
    <source>
        <dbReference type="EMBL" id="KAK3261696.1"/>
    </source>
</evidence>
<dbReference type="EMBL" id="LGRX02016726">
    <property type="protein sequence ID" value="KAK3261696.1"/>
    <property type="molecule type" value="Genomic_DNA"/>
</dbReference>
<protein>
    <submittedName>
        <fullName evidence="2">Uncharacterized protein</fullName>
    </submittedName>
</protein>
<reference evidence="2 3" key="1">
    <citation type="journal article" date="2015" name="Genome Biol. Evol.">
        <title>Comparative Genomics of a Bacterivorous Green Alga Reveals Evolutionary Causalities and Consequences of Phago-Mixotrophic Mode of Nutrition.</title>
        <authorList>
            <person name="Burns J.A."/>
            <person name="Paasch A."/>
            <person name="Narechania A."/>
            <person name="Kim E."/>
        </authorList>
    </citation>
    <scope>NUCLEOTIDE SEQUENCE [LARGE SCALE GENOMIC DNA]</scope>
    <source>
        <strain evidence="2 3">PLY_AMNH</strain>
    </source>
</reference>
<keyword evidence="1" id="KW-0732">Signal</keyword>
<organism evidence="2 3">
    <name type="scientific">Cymbomonas tetramitiformis</name>
    <dbReference type="NCBI Taxonomy" id="36881"/>
    <lineage>
        <taxon>Eukaryota</taxon>
        <taxon>Viridiplantae</taxon>
        <taxon>Chlorophyta</taxon>
        <taxon>Pyramimonadophyceae</taxon>
        <taxon>Pyramimonadales</taxon>
        <taxon>Pyramimonadaceae</taxon>
        <taxon>Cymbomonas</taxon>
    </lineage>
</organism>
<evidence type="ECO:0000256" key="1">
    <source>
        <dbReference type="SAM" id="SignalP"/>
    </source>
</evidence>
<name>A0AAE0FMK3_9CHLO</name>
<feature type="chain" id="PRO_5042283722" evidence="1">
    <location>
        <begin position="24"/>
        <end position="202"/>
    </location>
</feature>